<dbReference type="GeneTree" id="ENSGT00390000007959"/>
<gene>
    <name evidence="3" type="primary">Mcemp1</name>
</gene>
<evidence type="ECO:0000313" key="3">
    <source>
        <dbReference type="Ensembl" id="ENSNGAP00000003746.1"/>
    </source>
</evidence>
<evidence type="ECO:0000313" key="4">
    <source>
        <dbReference type="Proteomes" id="UP000694381"/>
    </source>
</evidence>
<dbReference type="GO" id="GO:0038109">
    <property type="term" value="P:Kit signaling pathway"/>
    <property type="evidence" value="ECO:0007669"/>
    <property type="project" value="Ensembl"/>
</dbReference>
<accession>A0A8C6QHA2</accession>
<feature type="transmembrane region" description="Helical" evidence="2">
    <location>
        <begin position="69"/>
        <end position="93"/>
    </location>
</feature>
<organism evidence="3 4">
    <name type="scientific">Nannospalax galili</name>
    <name type="common">Northern Israeli blind subterranean mole rat</name>
    <name type="synonym">Spalax galili</name>
    <dbReference type="NCBI Taxonomy" id="1026970"/>
    <lineage>
        <taxon>Eukaryota</taxon>
        <taxon>Metazoa</taxon>
        <taxon>Chordata</taxon>
        <taxon>Craniata</taxon>
        <taxon>Vertebrata</taxon>
        <taxon>Euteleostomi</taxon>
        <taxon>Mammalia</taxon>
        <taxon>Eutheria</taxon>
        <taxon>Euarchontoglires</taxon>
        <taxon>Glires</taxon>
        <taxon>Rodentia</taxon>
        <taxon>Myomorpha</taxon>
        <taxon>Muroidea</taxon>
        <taxon>Spalacidae</taxon>
        <taxon>Spalacinae</taxon>
        <taxon>Nannospalax</taxon>
    </lineage>
</organism>
<dbReference type="GO" id="GO:0009986">
    <property type="term" value="C:cell surface"/>
    <property type="evidence" value="ECO:0007669"/>
    <property type="project" value="Ensembl"/>
</dbReference>
<name>A0A8C6QHA2_NANGA</name>
<keyword evidence="2" id="KW-1133">Transmembrane helix</keyword>
<dbReference type="GO" id="GO:0070662">
    <property type="term" value="P:mast cell proliferation"/>
    <property type="evidence" value="ECO:0007669"/>
    <property type="project" value="Ensembl"/>
</dbReference>
<dbReference type="PANTHER" id="PTHR37856:SF1">
    <property type="entry name" value="MAST CELL-EXPRESSED MEMBRANE PROTEIN 1"/>
    <property type="match status" value="1"/>
</dbReference>
<reference evidence="3" key="2">
    <citation type="submission" date="2025-09" db="UniProtKB">
        <authorList>
            <consortium name="Ensembl"/>
        </authorList>
    </citation>
    <scope>IDENTIFICATION</scope>
</reference>
<keyword evidence="2" id="KW-0472">Membrane</keyword>
<dbReference type="AlphaFoldDB" id="A0A8C6QHA2"/>
<dbReference type="Ensembl" id="ENSNGAT00000005632.1">
    <property type="protein sequence ID" value="ENSNGAP00000003746.1"/>
    <property type="gene ID" value="ENSNGAG00000004530.1"/>
</dbReference>
<evidence type="ECO:0000256" key="1">
    <source>
        <dbReference type="SAM" id="MobiDB-lite"/>
    </source>
</evidence>
<dbReference type="OMA" id="WLQRSIM"/>
<dbReference type="PANTHER" id="PTHR37856">
    <property type="entry name" value="MAST CELL-EXPRESSED MEMBRANE PROTEIN 1"/>
    <property type="match status" value="1"/>
</dbReference>
<dbReference type="GO" id="GO:0032991">
    <property type="term" value="C:protein-containing complex"/>
    <property type="evidence" value="ECO:0007669"/>
    <property type="project" value="Ensembl"/>
</dbReference>
<feature type="compositionally biased region" description="Basic and acidic residues" evidence="1">
    <location>
        <begin position="14"/>
        <end position="25"/>
    </location>
</feature>
<dbReference type="InterPro" id="IPR038818">
    <property type="entry name" value="MCEMP1"/>
</dbReference>
<dbReference type="GO" id="GO:0006954">
    <property type="term" value="P:inflammatory response"/>
    <property type="evidence" value="ECO:0007669"/>
    <property type="project" value="Ensembl"/>
</dbReference>
<feature type="region of interest" description="Disordered" evidence="1">
    <location>
        <begin position="1"/>
        <end position="55"/>
    </location>
</feature>
<keyword evidence="2" id="KW-0812">Transmembrane</keyword>
<proteinExistence type="predicted"/>
<evidence type="ECO:0000256" key="2">
    <source>
        <dbReference type="SAM" id="Phobius"/>
    </source>
</evidence>
<reference evidence="3" key="1">
    <citation type="submission" date="2025-08" db="UniProtKB">
        <authorList>
            <consortium name="Ensembl"/>
        </authorList>
    </citation>
    <scope>IDENTIFICATION</scope>
</reference>
<protein>
    <submittedName>
        <fullName evidence="3">Mast cell expressed membrane protein 1</fullName>
    </submittedName>
</protein>
<dbReference type="Proteomes" id="UP000694381">
    <property type="component" value="Unassembled WGS sequence"/>
</dbReference>
<sequence>MQAAAFQNKKRERPGRDEGACDPHYENIALAFRNRDQSKPSQSAPTKQAPVQHKPLLDTTQVPPWLHRAIMILFILLAFIFLSCIILSALVLVKNSEMAKELLGLKGELSNVSNMVQRCQNEQRNQWMEIQRLIQEATRDIGTVRNKVQSGDDKLKTLLTDITHIKKTLEALEKKIHTQPSK</sequence>
<keyword evidence="4" id="KW-1185">Reference proteome</keyword>